<sequence>MSDADVERDAWRPRSVLLVDDLADREVRLHFRHFDFDALADLGVRHDDDVSALDARDPVALLADVLDLDVADLTLLDRRLGFRRRPSRRRG</sequence>
<dbReference type="Proteomes" id="UP000000554">
    <property type="component" value="Chromosome"/>
</dbReference>
<keyword evidence="3" id="KW-1185">Reference proteome</keyword>
<evidence type="ECO:0000313" key="2">
    <source>
        <dbReference type="EMBL" id="DAC77565.1"/>
    </source>
</evidence>
<reference evidence="2" key="3">
    <citation type="journal article" date="2015" name="Life">
        <title>A manual curation strategy to improve genome annotation: application to a set of haloarchael genomes.</title>
        <authorList>
            <person name="Pfeiffer F."/>
            <person name="Oesterhelt D."/>
        </authorList>
    </citation>
    <scope>NUCLEOTIDE SEQUENCE</scope>
    <source>
        <strain evidence="2">NRC-1</strain>
    </source>
</reference>
<reference evidence="2" key="2">
    <citation type="journal article" date="2008" name="Genomics">
        <title>Evolution in the laboratory: the genome of Halobacterium salinarum strain R1 compared to that of strain NRC-1.</title>
        <authorList>
            <person name="Pfeiffer F."/>
            <person name="Schuster S.C."/>
            <person name="Broicher A."/>
            <person name="Falb M."/>
            <person name="Palm P."/>
            <person name="Rodewald K."/>
            <person name="Ruepp A."/>
            <person name="Soppa J."/>
            <person name="Tittor J."/>
            <person name="Oesterhelt D."/>
        </authorList>
    </citation>
    <scope>NUCLEOTIDE SEQUENCE</scope>
    <source>
        <strain evidence="2">NRC-1</strain>
    </source>
</reference>
<evidence type="ECO:0000313" key="3">
    <source>
        <dbReference type="Proteomes" id="UP000000554"/>
    </source>
</evidence>
<reference evidence="1 3" key="1">
    <citation type="journal article" date="2000" name="Proc. Natl. Acad. Sci. U.S.A.">
        <title>Genome sequence of Halobacterium species NRC-1.</title>
        <authorList>
            <person name="Ng W.V."/>
            <person name="Kennedy S.P."/>
            <person name="Mahairas G.G."/>
            <person name="Berquist B."/>
            <person name="Pan M."/>
            <person name="Shukla H.D."/>
            <person name="Lasky S.R."/>
            <person name="Baliga N.S."/>
            <person name="Thorsson V."/>
            <person name="Sbrogna J."/>
            <person name="Swartzell S."/>
            <person name="Weir D."/>
            <person name="Hall J."/>
            <person name="Dahl T.A."/>
            <person name="Welti R."/>
            <person name="Goo Y.A."/>
            <person name="Leithauser B."/>
            <person name="Keller K."/>
            <person name="Cruz R."/>
            <person name="Danson M.J."/>
            <person name="Hough D.W."/>
            <person name="Maddocks D.G."/>
            <person name="Jablonski P.E."/>
            <person name="Krebs M.P."/>
            <person name="Angevine C.M."/>
            <person name="Dale H."/>
            <person name="Isenbarger T.A."/>
            <person name="Peck R.F."/>
            <person name="Pohlschroder M."/>
            <person name="Spudich J.L."/>
            <person name="Jung K.W."/>
            <person name="Alam M."/>
            <person name="Freitas T."/>
            <person name="Hou S."/>
            <person name="Daniels C.J."/>
            <person name="Dennis P.P."/>
            <person name="Omer A.D."/>
            <person name="Ebhardt H."/>
            <person name="Lowe T.M."/>
            <person name="Liang P."/>
            <person name="Riley M."/>
            <person name="Hood L."/>
            <person name="DasSarma S."/>
        </authorList>
    </citation>
    <scope>NUCLEOTIDE SEQUENCE [LARGE SCALE GENOMIC DNA]</scope>
    <source>
        <strain evidence="3">ATCC 700922 / JCM 11081 / NRC-1</strain>
        <strain evidence="1">NRC-1</strain>
    </source>
</reference>
<accession>Q9HSD3</accession>
<organism evidence="1 3">
    <name type="scientific">Halobacterium salinarum (strain ATCC 700922 / JCM 11081 / NRC-1)</name>
    <name type="common">Halobacterium halobium</name>
    <dbReference type="NCBI Taxonomy" id="64091"/>
    <lineage>
        <taxon>Archaea</taxon>
        <taxon>Methanobacteriati</taxon>
        <taxon>Methanobacteriota</taxon>
        <taxon>Stenosarchaea group</taxon>
        <taxon>Halobacteria</taxon>
        <taxon>Halobacteriales</taxon>
        <taxon>Halobacteriaceae</taxon>
        <taxon>Halobacterium</taxon>
        <taxon>Halobacterium salinarum NRC-34001</taxon>
    </lineage>
</organism>
<dbReference type="EMBL" id="AE004437">
    <property type="protein sequence ID" value="AAG18874.1"/>
    <property type="molecule type" value="Genomic_DNA"/>
</dbReference>
<dbReference type="PIR" id="F84188">
    <property type="entry name" value="F84188"/>
</dbReference>
<reference evidence="2" key="4">
    <citation type="journal article" date="2019" name="Microbiol. Resour. Announc.">
        <title>The genome of the Halobacterium salinarum type strain is closely related to that of the laboratory strains NRC-1 and R1.</title>
        <authorList>
            <person name="Pfeiffer F."/>
            <person name="Marchfelder A."/>
            <person name="Habermann B.H."/>
            <person name="Dyall-Smith M."/>
        </authorList>
    </citation>
    <scope>NUCLEOTIDE SEQUENCE</scope>
    <source>
        <strain evidence="2">NRC-1</strain>
    </source>
</reference>
<dbReference type="PaxDb" id="64091-VNG_0287H"/>
<gene>
    <name evidence="1" type="ordered locus">VNG_0287H</name>
</gene>
<dbReference type="EMBL" id="BK010829">
    <property type="protein sequence ID" value="DAC77565.1"/>
    <property type="molecule type" value="Genomic_DNA"/>
</dbReference>
<dbReference type="AlphaFoldDB" id="Q9HSD3"/>
<proteinExistence type="predicted"/>
<evidence type="ECO:0000313" key="1">
    <source>
        <dbReference type="EMBL" id="AAG18874.1"/>
    </source>
</evidence>
<name>Q9HSD3_HALSA</name>
<dbReference type="HOGENOM" id="CLU_2419962_0_0_2"/>
<protein>
    <submittedName>
        <fullName evidence="2">Spurious ORF</fullName>
    </submittedName>
</protein>
<dbReference type="STRING" id="64091.VNG_0287H"/>
<dbReference type="KEGG" id="hal:VNG_0287H"/>